<dbReference type="InterPro" id="IPR021144">
    <property type="entry name" value="UPF0597"/>
</dbReference>
<protein>
    <recommendedName>
        <fullName evidence="1">UPF0597 protein ABG79_02025</fullName>
    </recommendedName>
</protein>
<evidence type="ECO:0000313" key="3">
    <source>
        <dbReference type="EMBL" id="KRQ86184.1"/>
    </source>
</evidence>
<dbReference type="InterPro" id="IPR005130">
    <property type="entry name" value="Ser_deHydtase-like_asu"/>
</dbReference>
<dbReference type="AlphaFoldDB" id="A0A0R3JRW1"/>
<dbReference type="GO" id="GO:0019450">
    <property type="term" value="P:L-cysteine catabolic process to pyruvate"/>
    <property type="evidence" value="ECO:0007669"/>
    <property type="project" value="TreeGrafter"/>
</dbReference>
<keyword evidence="4" id="KW-1185">Reference proteome</keyword>
<comment type="caution">
    <text evidence="3">The sequence shown here is derived from an EMBL/GenBank/DDBJ whole genome shotgun (WGS) entry which is preliminary data.</text>
</comment>
<accession>A0A0R3JRW1</accession>
<name>A0A0R3JRW1_CALMK</name>
<evidence type="ECO:0000259" key="2">
    <source>
        <dbReference type="Pfam" id="PF03313"/>
    </source>
</evidence>
<sequence>MKGDYVCLLKREVIPALGCTEPVAVALCCAKAKDELKNIPEMVEVYVSKNIMKNGMGVGVPNTGMVGLDISAAIGSIIGNSSKGLNVLEDVTPDILEMAKGFIEDGKVKVSLKNTNEKLYIESILYFKNDYVKVIIKNRHNNFVYIKKNGQVLLNIEEDEIAPFVEDISLTVRDILDFALSVNIKDIEFLLEGVEMNRRISSEGLSKDYGLNVGKKMLENIKKGILSDDIHNYAMALTAAGADARMAGATLPVMSSAGSGNQGLTAILPVVAVAEKINSNNETLARALVISHLITYHIKSHLGRLSPVCGCGVAASTGASCAIAYLLGGGYVEICKVIKNMVADIAGIICDGAKPSCALKLSTAASAAVQSALLALSGVEVSKYDGIVEEDVEKTIMNLAKIGTLGMNTTDDVILNIMTNKC</sequence>
<gene>
    <name evidence="3" type="ORF">ABG79_02025</name>
</gene>
<evidence type="ECO:0000256" key="1">
    <source>
        <dbReference type="HAMAP-Rule" id="MF_01845"/>
    </source>
</evidence>
<dbReference type="RefSeq" id="WP_057979339.1">
    <property type="nucleotide sequence ID" value="NZ_LKHP01000014.1"/>
</dbReference>
<reference evidence="3 4" key="1">
    <citation type="submission" date="2015-09" db="EMBL/GenBank/DDBJ databases">
        <title>Draft genome sequence of a Caloramator mitchellensis, a moderate thermophile from the Great Artesian Basin of Australia.</title>
        <authorList>
            <person name="Patel B.K."/>
        </authorList>
    </citation>
    <scope>NUCLEOTIDE SEQUENCE [LARGE SCALE GENOMIC DNA]</scope>
    <source>
        <strain evidence="3 4">VF08</strain>
    </source>
</reference>
<dbReference type="PATRIC" id="fig|908809.3.peg.2025"/>
<feature type="domain" description="Serine dehydratase-like alpha subunit" evidence="2">
    <location>
        <begin position="83"/>
        <end position="416"/>
    </location>
</feature>
<proteinExistence type="inferred from homology"/>
<dbReference type="GO" id="GO:0080146">
    <property type="term" value="F:L-cysteine desulfhydrase activity"/>
    <property type="evidence" value="ECO:0007669"/>
    <property type="project" value="TreeGrafter"/>
</dbReference>
<comment type="similarity">
    <text evidence="1">Belongs to the UPF0597 family.</text>
</comment>
<dbReference type="PANTHER" id="PTHR30501">
    <property type="entry name" value="UPF0597 PROTEIN YHAM"/>
    <property type="match status" value="1"/>
</dbReference>
<evidence type="ECO:0000313" key="4">
    <source>
        <dbReference type="Proteomes" id="UP000052015"/>
    </source>
</evidence>
<organism evidence="3 4">
    <name type="scientific">Caloramator mitchellensis</name>
    <dbReference type="NCBI Taxonomy" id="908809"/>
    <lineage>
        <taxon>Bacteria</taxon>
        <taxon>Bacillati</taxon>
        <taxon>Bacillota</taxon>
        <taxon>Clostridia</taxon>
        <taxon>Eubacteriales</taxon>
        <taxon>Clostridiaceae</taxon>
        <taxon>Caloramator</taxon>
    </lineage>
</organism>
<dbReference type="Proteomes" id="UP000052015">
    <property type="component" value="Unassembled WGS sequence"/>
</dbReference>
<dbReference type="EMBL" id="LKHP01000014">
    <property type="protein sequence ID" value="KRQ86184.1"/>
    <property type="molecule type" value="Genomic_DNA"/>
</dbReference>
<dbReference type="PANTHER" id="PTHR30501:SF2">
    <property type="entry name" value="UPF0597 PROTEIN YHAM"/>
    <property type="match status" value="1"/>
</dbReference>
<dbReference type="HAMAP" id="MF_01845">
    <property type="entry name" value="UPF0597"/>
    <property type="match status" value="1"/>
</dbReference>
<dbReference type="OrthoDB" id="41906at2"/>
<dbReference type="Pfam" id="PF03313">
    <property type="entry name" value="SDH_alpha"/>
    <property type="match status" value="1"/>
</dbReference>
<dbReference type="PIRSF" id="PIRSF006054">
    <property type="entry name" value="UCP006054"/>
    <property type="match status" value="1"/>
</dbReference>